<dbReference type="Proteomes" id="UP000024635">
    <property type="component" value="Unassembled WGS sequence"/>
</dbReference>
<sequence>MFMQANVSARVLRWARLLHKYRLEVQYLAGKANAVADALSRGTAAGEESEQVLCPENEVIIGRTTVEKSEWLKELREDGEFRELITALDVGRTDPEVKMPRSNKKLLSADFAIDGGFLKMVREDTMVRIVPKSKREEAVKDAHEGAPTGHFSARKLWRRLRKVVFWVGMLRDIVNGQKVVRNAF</sequence>
<dbReference type="PANTHER" id="PTHR37984:SF5">
    <property type="entry name" value="PROTEIN NYNRIN-LIKE"/>
    <property type="match status" value="1"/>
</dbReference>
<evidence type="ECO:0000313" key="3">
    <source>
        <dbReference type="EMBL" id="EYC02478.1"/>
    </source>
</evidence>
<dbReference type="OrthoDB" id="5899595at2759"/>
<feature type="domain" description="Integrase zinc-binding" evidence="2">
    <location>
        <begin position="130"/>
        <end position="174"/>
    </location>
</feature>
<dbReference type="Pfam" id="PF17921">
    <property type="entry name" value="Integrase_H2C2"/>
    <property type="match status" value="1"/>
</dbReference>
<keyword evidence="4" id="KW-1185">Reference proteome</keyword>
<dbReference type="InterPro" id="IPR050951">
    <property type="entry name" value="Retrovirus_Pol_polyprotein"/>
</dbReference>
<dbReference type="GO" id="GO:0003964">
    <property type="term" value="F:RNA-directed DNA polymerase activity"/>
    <property type="evidence" value="ECO:0007669"/>
    <property type="project" value="UniProtKB-EC"/>
</dbReference>
<accession>A0A016TIR8</accession>
<evidence type="ECO:0000259" key="2">
    <source>
        <dbReference type="Pfam" id="PF17921"/>
    </source>
</evidence>
<organism evidence="3 4">
    <name type="scientific">Ancylostoma ceylanicum</name>
    <dbReference type="NCBI Taxonomy" id="53326"/>
    <lineage>
        <taxon>Eukaryota</taxon>
        <taxon>Metazoa</taxon>
        <taxon>Ecdysozoa</taxon>
        <taxon>Nematoda</taxon>
        <taxon>Chromadorea</taxon>
        <taxon>Rhabditida</taxon>
        <taxon>Rhabditina</taxon>
        <taxon>Rhabditomorpha</taxon>
        <taxon>Strongyloidea</taxon>
        <taxon>Ancylostomatidae</taxon>
        <taxon>Ancylostomatinae</taxon>
        <taxon>Ancylostoma</taxon>
    </lineage>
</organism>
<dbReference type="InterPro" id="IPR041588">
    <property type="entry name" value="Integrase_H2C2"/>
</dbReference>
<dbReference type="Gene3D" id="1.10.340.70">
    <property type="match status" value="1"/>
</dbReference>
<evidence type="ECO:0000313" key="4">
    <source>
        <dbReference type="Proteomes" id="UP000024635"/>
    </source>
</evidence>
<reference evidence="4" key="1">
    <citation type="journal article" date="2015" name="Nat. Genet.">
        <title>The genome and transcriptome of the zoonotic hookworm Ancylostoma ceylanicum identify infection-specific gene families.</title>
        <authorList>
            <person name="Schwarz E.M."/>
            <person name="Hu Y."/>
            <person name="Antoshechkin I."/>
            <person name="Miller M.M."/>
            <person name="Sternberg P.W."/>
            <person name="Aroian R.V."/>
        </authorList>
    </citation>
    <scope>NUCLEOTIDE SEQUENCE</scope>
    <source>
        <strain evidence="4">HY135</strain>
    </source>
</reference>
<dbReference type="AlphaFoldDB" id="A0A016TIR8"/>
<protein>
    <recommendedName>
        <fullName evidence="1">RNA-directed DNA polymerase</fullName>
        <ecNumber evidence="1">2.7.7.49</ecNumber>
    </recommendedName>
</protein>
<evidence type="ECO:0000256" key="1">
    <source>
        <dbReference type="ARBA" id="ARBA00012493"/>
    </source>
</evidence>
<dbReference type="EC" id="2.7.7.49" evidence="1"/>
<gene>
    <name evidence="3" type="primary">Acey_s0099.g3143</name>
    <name evidence="3" type="ORF">Y032_0099g3143</name>
</gene>
<dbReference type="EMBL" id="JARK01001435">
    <property type="protein sequence ID" value="EYC02478.1"/>
    <property type="molecule type" value="Genomic_DNA"/>
</dbReference>
<comment type="caution">
    <text evidence="3">The sequence shown here is derived from an EMBL/GenBank/DDBJ whole genome shotgun (WGS) entry which is preliminary data.</text>
</comment>
<name>A0A016TIR8_9BILA</name>
<proteinExistence type="predicted"/>
<dbReference type="PANTHER" id="PTHR37984">
    <property type="entry name" value="PROTEIN CBG26694"/>
    <property type="match status" value="1"/>
</dbReference>